<keyword evidence="7 9" id="KW-1133">Transmembrane helix</keyword>
<feature type="transmembrane region" description="Helical" evidence="9">
    <location>
        <begin position="143"/>
        <end position="162"/>
    </location>
</feature>
<feature type="transmembrane region" description="Helical" evidence="9">
    <location>
        <begin position="229"/>
        <end position="250"/>
    </location>
</feature>
<keyword evidence="4 10" id="KW-0762">Sugar transport</keyword>
<reference evidence="10 11" key="1">
    <citation type="journal article" date="2018" name="PLoS Genet.">
        <title>Population sequencing reveals clonal diversity and ancestral inbreeding in the grapevine cultivar Chardonnay.</title>
        <authorList>
            <person name="Roach M.J."/>
            <person name="Johnson D.L."/>
            <person name="Bohlmann J."/>
            <person name="van Vuuren H.J."/>
            <person name="Jones S.J."/>
            <person name="Pretorius I.S."/>
            <person name="Schmidt S.A."/>
            <person name="Borneman A.R."/>
        </authorList>
    </citation>
    <scope>NUCLEOTIDE SEQUENCE [LARGE SCALE GENOMIC DNA]</scope>
    <source>
        <strain evidence="11">cv. Chardonnay</strain>
        <tissue evidence="10">Leaf</tissue>
    </source>
</reference>
<dbReference type="Gene3D" id="1.20.1280.290">
    <property type="match status" value="2"/>
</dbReference>
<keyword evidence="8 9" id="KW-0472">Membrane</keyword>
<evidence type="ECO:0000256" key="7">
    <source>
        <dbReference type="ARBA" id="ARBA00022989"/>
    </source>
</evidence>
<feature type="transmembrane region" description="Helical" evidence="9">
    <location>
        <begin position="293"/>
        <end position="315"/>
    </location>
</feature>
<comment type="subcellular location">
    <subcellularLocation>
        <location evidence="1">Endomembrane system</location>
        <topology evidence="1">Multi-pass membrane protein</topology>
    </subcellularLocation>
</comment>
<dbReference type="AlphaFoldDB" id="A0A438I4N6"/>
<feature type="transmembrane region" description="Helical" evidence="9">
    <location>
        <begin position="262"/>
        <end position="281"/>
    </location>
</feature>
<evidence type="ECO:0000256" key="8">
    <source>
        <dbReference type="ARBA" id="ARBA00023136"/>
    </source>
</evidence>
<evidence type="ECO:0000256" key="2">
    <source>
        <dbReference type="ARBA" id="ARBA00007809"/>
    </source>
</evidence>
<evidence type="ECO:0000256" key="6">
    <source>
        <dbReference type="ARBA" id="ARBA00022737"/>
    </source>
</evidence>
<evidence type="ECO:0000313" key="11">
    <source>
        <dbReference type="Proteomes" id="UP000288805"/>
    </source>
</evidence>
<dbReference type="InterPro" id="IPR047664">
    <property type="entry name" value="SWEET"/>
</dbReference>
<proteinExistence type="inferred from homology"/>
<evidence type="ECO:0000256" key="9">
    <source>
        <dbReference type="SAM" id="Phobius"/>
    </source>
</evidence>
<dbReference type="PANTHER" id="PTHR10791:SF130">
    <property type="entry name" value="BIDIRECTIONAL SUGAR TRANSPORTER SWEET6-RELATED"/>
    <property type="match status" value="1"/>
</dbReference>
<keyword evidence="5 9" id="KW-0812">Transmembrane</keyword>
<evidence type="ECO:0000256" key="4">
    <source>
        <dbReference type="ARBA" id="ARBA00022597"/>
    </source>
</evidence>
<dbReference type="GO" id="GO:0051260">
    <property type="term" value="P:protein homooligomerization"/>
    <property type="evidence" value="ECO:0007669"/>
    <property type="project" value="UniProtKB-ARBA"/>
</dbReference>
<evidence type="ECO:0000256" key="1">
    <source>
        <dbReference type="ARBA" id="ARBA00004127"/>
    </source>
</evidence>
<dbReference type="GO" id="GO:0051119">
    <property type="term" value="F:sugar transmembrane transporter activity"/>
    <property type="evidence" value="ECO:0007669"/>
    <property type="project" value="InterPro"/>
</dbReference>
<evidence type="ECO:0000256" key="3">
    <source>
        <dbReference type="ARBA" id="ARBA00022448"/>
    </source>
</evidence>
<dbReference type="Proteomes" id="UP000288805">
    <property type="component" value="Unassembled WGS sequence"/>
</dbReference>
<comment type="caution">
    <text evidence="10">The sequence shown here is derived from an EMBL/GenBank/DDBJ whole genome shotgun (WGS) entry which is preliminary data.</text>
</comment>
<name>A0A438I4N6_VITVI</name>
<dbReference type="EMBL" id="QGNW01000143">
    <property type="protein sequence ID" value="RVW91663.1"/>
    <property type="molecule type" value="Genomic_DNA"/>
</dbReference>
<dbReference type="PANTHER" id="PTHR10791">
    <property type="entry name" value="RAG1-ACTIVATING PROTEIN 1"/>
    <property type="match status" value="1"/>
</dbReference>
<keyword evidence="6" id="KW-0677">Repeat</keyword>
<dbReference type="Pfam" id="PF03083">
    <property type="entry name" value="MtN3_slv"/>
    <property type="match status" value="2"/>
</dbReference>
<gene>
    <name evidence="10" type="primary">SWEET4_0</name>
    <name evidence="10" type="ORF">CK203_024258</name>
</gene>
<feature type="transmembrane region" description="Helical" evidence="9">
    <location>
        <begin position="321"/>
        <end position="343"/>
    </location>
</feature>
<accession>A0A438I4N6</accession>
<feature type="transmembrane region" description="Helical" evidence="9">
    <location>
        <begin position="200"/>
        <end position="222"/>
    </location>
</feature>
<dbReference type="InterPro" id="IPR004316">
    <property type="entry name" value="SWEET_rpt"/>
</dbReference>
<sequence length="389" mass="43453">MIKMKRVGTGQLYNCPDSKNLPNTNETDKFDMNLVQTVVVAIGYYPRKGHERISHFLRTVALGPIHVMQVTSQLFCRLVMSVSLEIDSNRTLHIHLLLTLLYNPLSPPPSSPTSSQQPLALFFFSISLSFCFRAFTAMSSTEVARTAVGILGNIIALFLFLSPVKVQWRQYSPVPYLATFINCMVWVLYGLPMVHPHSTLVVTINGTGFVIELVYLILFIVFSNRGNRLRVIMIVLVEIIFVAIVALLTLTMVHTTDARSMIVGTICILFNIMMYASPLSVMKMVIRTKSVEYMPFFLSLAAFGNGIAWTTYALIRFDLFITVPNGLGTLFAAAQLTLYAMFYKSTKRQLAERKQGKVEMDLAQVVVTAEPMDKAQNGGGGGVHEVRRT</sequence>
<comment type="similarity">
    <text evidence="2">Belongs to the SWEET sugar transporter family.</text>
</comment>
<keyword evidence="3" id="KW-0813">Transport</keyword>
<dbReference type="FunFam" id="1.20.1280.290:FF:000002">
    <property type="entry name" value="Bidirectional sugar transporter SWEET"/>
    <property type="match status" value="1"/>
</dbReference>
<evidence type="ECO:0000313" key="10">
    <source>
        <dbReference type="EMBL" id="RVW91663.1"/>
    </source>
</evidence>
<protein>
    <submittedName>
        <fullName evidence="10">Bidirectional sugar transporter SWEET4</fullName>
    </submittedName>
</protein>
<dbReference type="GO" id="GO:0016020">
    <property type="term" value="C:membrane"/>
    <property type="evidence" value="ECO:0007669"/>
    <property type="project" value="InterPro"/>
</dbReference>
<feature type="transmembrane region" description="Helical" evidence="9">
    <location>
        <begin position="119"/>
        <end position="137"/>
    </location>
</feature>
<evidence type="ECO:0000256" key="5">
    <source>
        <dbReference type="ARBA" id="ARBA00022692"/>
    </source>
</evidence>
<dbReference type="GO" id="GO:0012505">
    <property type="term" value="C:endomembrane system"/>
    <property type="evidence" value="ECO:0007669"/>
    <property type="project" value="UniProtKB-SubCell"/>
</dbReference>
<organism evidence="10 11">
    <name type="scientific">Vitis vinifera</name>
    <name type="common">Grape</name>
    <dbReference type="NCBI Taxonomy" id="29760"/>
    <lineage>
        <taxon>Eukaryota</taxon>
        <taxon>Viridiplantae</taxon>
        <taxon>Streptophyta</taxon>
        <taxon>Embryophyta</taxon>
        <taxon>Tracheophyta</taxon>
        <taxon>Spermatophyta</taxon>
        <taxon>Magnoliopsida</taxon>
        <taxon>eudicotyledons</taxon>
        <taxon>Gunneridae</taxon>
        <taxon>Pentapetalae</taxon>
        <taxon>rosids</taxon>
        <taxon>Vitales</taxon>
        <taxon>Vitaceae</taxon>
        <taxon>Viteae</taxon>
        <taxon>Vitis</taxon>
    </lineage>
</organism>
<feature type="transmembrane region" description="Helical" evidence="9">
    <location>
        <begin position="174"/>
        <end position="194"/>
    </location>
</feature>